<proteinExistence type="predicted"/>
<dbReference type="OMA" id="CARIKLP"/>
<dbReference type="SUPFAM" id="SSF52200">
    <property type="entry name" value="Toll/Interleukin receptor TIR domain"/>
    <property type="match status" value="1"/>
</dbReference>
<dbReference type="InterPro" id="IPR002182">
    <property type="entry name" value="NB-ARC"/>
</dbReference>
<dbReference type="SUPFAM" id="SSF52540">
    <property type="entry name" value="P-loop containing nucleoside triphosphate hydrolases"/>
    <property type="match status" value="1"/>
</dbReference>
<evidence type="ECO:0000313" key="7">
    <source>
        <dbReference type="Proteomes" id="UP000824469"/>
    </source>
</evidence>
<comment type="caution">
    <text evidence="6">The sequence shown here is derived from an EMBL/GenBank/DDBJ whole genome shotgun (WGS) entry which is preliminary data.</text>
</comment>
<keyword evidence="2" id="KW-0677">Repeat</keyword>
<dbReference type="Proteomes" id="UP000824469">
    <property type="component" value="Unassembled WGS sequence"/>
</dbReference>
<evidence type="ECO:0000256" key="4">
    <source>
        <dbReference type="SAM" id="MobiDB-lite"/>
    </source>
</evidence>
<dbReference type="GO" id="GO:0006952">
    <property type="term" value="P:defense response"/>
    <property type="evidence" value="ECO:0007669"/>
    <property type="project" value="UniProtKB-KW"/>
</dbReference>
<organism evidence="6 7">
    <name type="scientific">Taxus chinensis</name>
    <name type="common">Chinese yew</name>
    <name type="synonym">Taxus wallichiana var. chinensis</name>
    <dbReference type="NCBI Taxonomy" id="29808"/>
    <lineage>
        <taxon>Eukaryota</taxon>
        <taxon>Viridiplantae</taxon>
        <taxon>Streptophyta</taxon>
        <taxon>Embryophyta</taxon>
        <taxon>Tracheophyta</taxon>
        <taxon>Spermatophyta</taxon>
        <taxon>Pinopsida</taxon>
        <taxon>Pinidae</taxon>
        <taxon>Conifers II</taxon>
        <taxon>Cupressales</taxon>
        <taxon>Taxaceae</taxon>
        <taxon>Taxus</taxon>
    </lineage>
</organism>
<dbReference type="InterPro" id="IPR035897">
    <property type="entry name" value="Toll_tir_struct_dom_sf"/>
</dbReference>
<keyword evidence="7" id="KW-1185">Reference proteome</keyword>
<dbReference type="EMBL" id="JAHRHJ020003813">
    <property type="protein sequence ID" value="KAH9288834.1"/>
    <property type="molecule type" value="Genomic_DNA"/>
</dbReference>
<dbReference type="GO" id="GO:0043531">
    <property type="term" value="F:ADP binding"/>
    <property type="evidence" value="ECO:0007669"/>
    <property type="project" value="InterPro"/>
</dbReference>
<dbReference type="InterPro" id="IPR000157">
    <property type="entry name" value="TIR_dom"/>
</dbReference>
<dbReference type="SMART" id="SM00255">
    <property type="entry name" value="TIR"/>
    <property type="match status" value="1"/>
</dbReference>
<dbReference type="Gene3D" id="1.10.8.430">
    <property type="entry name" value="Helical domain of apoptotic protease-activating factors"/>
    <property type="match status" value="1"/>
</dbReference>
<dbReference type="InterPro" id="IPR032675">
    <property type="entry name" value="LRR_dom_sf"/>
</dbReference>
<evidence type="ECO:0000259" key="5">
    <source>
        <dbReference type="PROSITE" id="PS50104"/>
    </source>
</evidence>
<dbReference type="InterPro" id="IPR027417">
    <property type="entry name" value="P-loop_NTPase"/>
</dbReference>
<dbReference type="Gene3D" id="3.40.50.300">
    <property type="entry name" value="P-loop containing nucleotide triphosphate hydrolases"/>
    <property type="match status" value="1"/>
</dbReference>
<dbReference type="InterPro" id="IPR036390">
    <property type="entry name" value="WH_DNA-bd_sf"/>
</dbReference>
<dbReference type="SUPFAM" id="SSF52058">
    <property type="entry name" value="L domain-like"/>
    <property type="match status" value="2"/>
</dbReference>
<evidence type="ECO:0000313" key="6">
    <source>
        <dbReference type="EMBL" id="KAH9288834.1"/>
    </source>
</evidence>
<feature type="domain" description="TIR" evidence="5">
    <location>
        <begin position="34"/>
        <end position="193"/>
    </location>
</feature>
<dbReference type="InterPro" id="IPR036388">
    <property type="entry name" value="WH-like_DNA-bd_sf"/>
</dbReference>
<dbReference type="InterPro" id="IPR044974">
    <property type="entry name" value="Disease_R_plants"/>
</dbReference>
<dbReference type="PRINTS" id="PR00364">
    <property type="entry name" value="DISEASERSIST"/>
</dbReference>
<gene>
    <name evidence="6" type="ORF">KI387_032951</name>
</gene>
<feature type="region of interest" description="Disordered" evidence="4">
    <location>
        <begin position="1"/>
        <end position="27"/>
    </location>
</feature>
<dbReference type="InterPro" id="IPR042197">
    <property type="entry name" value="Apaf_helical"/>
</dbReference>
<evidence type="ECO:0000256" key="2">
    <source>
        <dbReference type="ARBA" id="ARBA00022737"/>
    </source>
</evidence>
<accession>A0AA38F0H9</accession>
<dbReference type="GO" id="GO:0007165">
    <property type="term" value="P:signal transduction"/>
    <property type="evidence" value="ECO:0007669"/>
    <property type="project" value="InterPro"/>
</dbReference>
<keyword evidence="3" id="KW-0611">Plant defense</keyword>
<evidence type="ECO:0000256" key="3">
    <source>
        <dbReference type="ARBA" id="ARBA00022821"/>
    </source>
</evidence>
<dbReference type="InterPro" id="IPR058192">
    <property type="entry name" value="WHD_ROQ1-like"/>
</dbReference>
<protein>
    <recommendedName>
        <fullName evidence="5">TIR domain-containing protein</fullName>
    </recommendedName>
</protein>
<dbReference type="PANTHER" id="PTHR11017">
    <property type="entry name" value="LEUCINE-RICH REPEAT-CONTAINING PROTEIN"/>
    <property type="match status" value="1"/>
</dbReference>
<sequence length="1511" mass="171057">MASSSSSRQQNEEHPAFSGIEPPGKRRKVSESSRLFDVFINHRGPDVKDTLATQLYNSLQVLGIRAFLDLKEKELGDSFPSTIETAIRSAAVHIAIFSKKYAESPWCLAELVLMLHSQAKIIPVFYDVHPWELRHIEKGVYAEAFTDYENKCRYLEKLKEWKEALQSVSFITGEEFHRFSDSENIVKAVRKEVERLNFKLHVAKYPVGLNKLVKDFERQHLHELVQDFETQSGLNKEGERKAQIVGIFGMGGIGKTTLSKELFNLKLSQYSRTSFLFDVREASTKRELTSLQSKLLKDLFNEDRPSFQSIDEGKKSIGNCIGRSSFLSLLIVLDDIDHVEQLDALMVMDMLNKPGNTLVIVTTRDVGVLVNTGITIGYNLKGMDRNAARELFCWHAFRQSHPANGYEDLVDAFLDGCGGLPLSLQVLGTHVHGRDQNYWRLDLKKVRKTLPRDIKHRLKISFDALDSEEKQIFMDIACFFTDKDKSMTLRIWEGSGWSAHHALQTLKDKCLVEEIVVGRTDILLRMHDHLRDLGRELANELSRPCRVWRPQYIETLELEGFQAILSKSNWRCFGSLKDKSMEAKITYFIGNTDDWVHSFASLIWLELHFIDHKHTNIPSWIPLENLQCLSIAGGHLERLWQSDVQEPSSMKEMYISSTILEEFPELSAMSNHLEKVVLNEEEIPVEWWSFLESLRANPTSLALSCSTNDYLACFECSSSRVTLRGLLFKGIVALNNRGQSPAVKSPMSSLQKLEFVGQDFVTKVLISGYHYPTLEFLHLRSMINLTEVDLNMLTTVKSLKLTDCLNLKCVSGICDLTNLVVLEISGCSELEKLPCLFHLNCLESVKINKCMKLKCLQLDGCKNLNSTCLEFMENLIGVDFKTVTTVKTLMFNHCKNLKSVSGLCDLTNLVKLKIDGCSELEELSGLSHLSCLESIEIHRVEKLKSLQLDSCKNLNSVFLESMENLIKVDFKMVTALKTVKFNHCRNLNSVSGLCDLSNLVELSISGCSELEELTGLTHLSCLKSIEIFRGEKLNSLHLDSCTNLNSVLLESMENMTEVELKRVTELHSFQLRECKNLTSVSGLDDLSKLVELSISGCSELEELAGLKHMSCLKSVGICRCEKLSYLELDDCASLRTVYVSVLPKLVIFSIRHCPELQELSHLKGLRLLERITIDGCGKLNFLDLSECEKLKSLSDVNVDAAELQMTKCPKVEELPSIACLERLSKIRCQKLLDIALPTTLTFLEVEGQNQWKTVPGISGLTKLVILIIKECQELHELSVAACSFLETIIIDRCQKLQNIAGIDQLSSLKDIQLSLCGNAAIQNSIHRLQRVPSKRVIAIGRAEEGAKSMLSPHLFSDWIAAEDVHEDKEKLKLPETMSAIILCAVVAVNNLSSTGRTKIFLQTWSGESRSFPTFCLDNGDWIFTTVITDPEIINYHMANYQLANYQRLFETIWLERPTARPYWSAREGTSGNAWSAREGTIEKSYLVMVKKDEEWKTLNVMRIISDQLLKN</sequence>
<dbReference type="Gene3D" id="1.10.10.10">
    <property type="entry name" value="Winged helix-like DNA-binding domain superfamily/Winged helix DNA-binding domain"/>
    <property type="match status" value="1"/>
</dbReference>
<dbReference type="Pfam" id="PF00931">
    <property type="entry name" value="NB-ARC"/>
    <property type="match status" value="1"/>
</dbReference>
<dbReference type="PROSITE" id="PS50104">
    <property type="entry name" value="TIR"/>
    <property type="match status" value="1"/>
</dbReference>
<dbReference type="SUPFAM" id="SSF46785">
    <property type="entry name" value="Winged helix' DNA-binding domain"/>
    <property type="match status" value="1"/>
</dbReference>
<dbReference type="Pfam" id="PF01582">
    <property type="entry name" value="TIR"/>
    <property type="match status" value="1"/>
</dbReference>
<evidence type="ECO:0000256" key="1">
    <source>
        <dbReference type="ARBA" id="ARBA00022614"/>
    </source>
</evidence>
<name>A0AA38F0H9_TAXCH</name>
<reference evidence="6 7" key="1">
    <citation type="journal article" date="2021" name="Nat. Plants">
        <title>The Taxus genome provides insights into paclitaxel biosynthesis.</title>
        <authorList>
            <person name="Xiong X."/>
            <person name="Gou J."/>
            <person name="Liao Q."/>
            <person name="Li Y."/>
            <person name="Zhou Q."/>
            <person name="Bi G."/>
            <person name="Li C."/>
            <person name="Du R."/>
            <person name="Wang X."/>
            <person name="Sun T."/>
            <person name="Guo L."/>
            <person name="Liang H."/>
            <person name="Lu P."/>
            <person name="Wu Y."/>
            <person name="Zhang Z."/>
            <person name="Ro D.K."/>
            <person name="Shang Y."/>
            <person name="Huang S."/>
            <person name="Yan J."/>
        </authorList>
    </citation>
    <scope>NUCLEOTIDE SEQUENCE [LARGE SCALE GENOMIC DNA]</scope>
    <source>
        <strain evidence="6">Ta-2019</strain>
    </source>
</reference>
<dbReference type="Gene3D" id="3.40.50.10140">
    <property type="entry name" value="Toll/interleukin-1 receptor homology (TIR) domain"/>
    <property type="match status" value="1"/>
</dbReference>
<dbReference type="Pfam" id="PF23282">
    <property type="entry name" value="WHD_ROQ1"/>
    <property type="match status" value="1"/>
</dbReference>
<dbReference type="Gene3D" id="3.80.10.10">
    <property type="entry name" value="Ribonuclease Inhibitor"/>
    <property type="match status" value="3"/>
</dbReference>
<keyword evidence="1" id="KW-0433">Leucine-rich repeat</keyword>
<dbReference type="PANTHER" id="PTHR11017:SF385">
    <property type="entry name" value="DISEASE RESISTANCE PROTEIN (TIR-NBS-LRR CLASS)-RELATED"/>
    <property type="match status" value="1"/>
</dbReference>